<feature type="active site" description="Thioimide intermediate" evidence="5">
    <location>
        <position position="188"/>
    </location>
</feature>
<gene>
    <name evidence="5" type="primary">queF</name>
    <name evidence="7" type="ORF">EI16_07515</name>
</gene>
<keyword evidence="2 5" id="KW-0671">Queuosine biosynthesis</keyword>
<dbReference type="AlphaFoldDB" id="A0A066ZQP9"/>
<dbReference type="InterPro" id="IPR029139">
    <property type="entry name" value="QueF_N"/>
</dbReference>
<evidence type="ECO:0000256" key="3">
    <source>
        <dbReference type="ARBA" id="ARBA00022857"/>
    </source>
</evidence>
<comment type="pathway">
    <text evidence="5">tRNA modification; tRNA-queuosine biosynthesis.</text>
</comment>
<keyword evidence="8" id="KW-1185">Reference proteome</keyword>
<comment type="similarity">
    <text evidence="5">Belongs to the GTP cyclohydrolase I family. QueF type 2 subfamily.</text>
</comment>
<feature type="binding site" evidence="5">
    <location>
        <begin position="256"/>
        <end position="257"/>
    </location>
    <ligand>
        <name>NADPH</name>
        <dbReference type="ChEBI" id="CHEBI:57783"/>
    </ligand>
</feature>
<dbReference type="GO" id="GO:0005737">
    <property type="term" value="C:cytoplasm"/>
    <property type="evidence" value="ECO:0007669"/>
    <property type="project" value="UniProtKB-SubCell"/>
</dbReference>
<dbReference type="GO" id="GO:0033739">
    <property type="term" value="F:preQ1 synthase activity"/>
    <property type="evidence" value="ECO:0007669"/>
    <property type="project" value="UniProtKB-UniRule"/>
</dbReference>
<feature type="binding site" evidence="5">
    <location>
        <begin position="90"/>
        <end position="92"/>
    </location>
    <ligand>
        <name>substrate</name>
    </ligand>
</feature>
<dbReference type="InterPro" id="IPR016428">
    <property type="entry name" value="QueF_type2"/>
</dbReference>
<accession>A0A066ZQP9</accession>
<organism evidence="7 8">
    <name type="scientific">Hydrogenovibrio marinus</name>
    <dbReference type="NCBI Taxonomy" id="28885"/>
    <lineage>
        <taxon>Bacteria</taxon>
        <taxon>Pseudomonadati</taxon>
        <taxon>Pseudomonadota</taxon>
        <taxon>Gammaproteobacteria</taxon>
        <taxon>Thiotrichales</taxon>
        <taxon>Piscirickettsiaceae</taxon>
        <taxon>Hydrogenovibrio</taxon>
    </lineage>
</organism>
<keyword evidence="3 5" id="KW-0521">NADP</keyword>
<dbReference type="InterPro" id="IPR050084">
    <property type="entry name" value="NADPH_dep_7-cyano-7-deazaG_red"/>
</dbReference>
<dbReference type="UniPathway" id="UPA00392"/>
<dbReference type="PIRSF" id="PIRSF004750">
    <property type="entry name" value="Nitrile_oxidored_YqcD_prd"/>
    <property type="match status" value="1"/>
</dbReference>
<keyword evidence="1 5" id="KW-0963">Cytoplasm</keyword>
<dbReference type="Gene3D" id="3.30.1130.10">
    <property type="match status" value="2"/>
</dbReference>
<dbReference type="GO" id="GO:0008616">
    <property type="term" value="P:tRNA queuosine(34) biosynthetic process"/>
    <property type="evidence" value="ECO:0007669"/>
    <property type="project" value="UniProtKB-UniRule"/>
</dbReference>
<dbReference type="HAMAP" id="MF_00817">
    <property type="entry name" value="QueF_type2"/>
    <property type="match status" value="1"/>
</dbReference>
<feature type="active site" description="Proton donor" evidence="5">
    <location>
        <position position="195"/>
    </location>
</feature>
<name>A0A066ZQP9_HYDMR</name>
<evidence type="ECO:0000259" key="6">
    <source>
        <dbReference type="Pfam" id="PF14819"/>
    </source>
</evidence>
<evidence type="ECO:0000313" key="7">
    <source>
        <dbReference type="EMBL" id="KDN96128.1"/>
    </source>
</evidence>
<dbReference type="PANTHER" id="PTHR34354">
    <property type="entry name" value="NADPH-DEPENDENT 7-CYANO-7-DEAZAGUANINE REDUCTASE"/>
    <property type="match status" value="1"/>
</dbReference>
<dbReference type="EC" id="1.7.1.13" evidence="5"/>
<reference evidence="7 8" key="1">
    <citation type="submission" date="2014-04" db="EMBL/GenBank/DDBJ databases">
        <title>Draft genome sequence of Hydrogenovibrio marinus MH-110, a model organism for aerobic H2 metabolism.</title>
        <authorList>
            <person name="Cha H.J."/>
            <person name="Jo B.H."/>
            <person name="Hwang B.H."/>
        </authorList>
    </citation>
    <scope>NUCLEOTIDE SEQUENCE [LARGE SCALE GENOMIC DNA]</scope>
    <source>
        <strain evidence="7 8">MH-110</strain>
    </source>
</reference>
<sequence>MSDHNEKNISTAQQSLLGQSTPYCHSYDPTLLFPIPRQENRDELGFDLQSLPFVGLDIWTAYEVSWLNAKGKPQVAIVEFAFSADAPNLIESKSFKLYLNSFNGTRFDSAEEVIALWEKDLSAASGGEVSVDMRSVDAEEYLGKLPGECLDDLDIEVDAYQVSPDLLVCESEEIVSETLHSHLLKSNCLVTGQPDWGSVVIRYEGKKIEWEGLLKYLISFRNHNEFHEQCVERIFTDIQKRCQPEHLTVYARYLRRGGLDINPYRSNFEDEFDLTRLSRQ</sequence>
<dbReference type="InterPro" id="IPR043133">
    <property type="entry name" value="GTP-CH-I_C/QueF"/>
</dbReference>
<dbReference type="SUPFAM" id="SSF55620">
    <property type="entry name" value="Tetrahydrobiopterin biosynthesis enzymes-like"/>
    <property type="match status" value="1"/>
</dbReference>
<evidence type="ECO:0000313" key="8">
    <source>
        <dbReference type="Proteomes" id="UP000027341"/>
    </source>
</evidence>
<dbReference type="InterPro" id="IPR029500">
    <property type="entry name" value="QueF"/>
</dbReference>
<evidence type="ECO:0000256" key="4">
    <source>
        <dbReference type="ARBA" id="ARBA00023002"/>
    </source>
</evidence>
<evidence type="ECO:0000256" key="2">
    <source>
        <dbReference type="ARBA" id="ARBA00022785"/>
    </source>
</evidence>
<comment type="subcellular location">
    <subcellularLocation>
        <location evidence="5">Cytoplasm</location>
    </subcellularLocation>
</comment>
<dbReference type="Pfam" id="PF14489">
    <property type="entry name" value="QueF"/>
    <property type="match status" value="1"/>
</dbReference>
<evidence type="ECO:0000256" key="5">
    <source>
        <dbReference type="HAMAP-Rule" id="MF_00817"/>
    </source>
</evidence>
<comment type="catalytic activity">
    <reaction evidence="5">
        <text>7-aminomethyl-7-carbaguanine + 2 NADP(+) = 7-cyano-7-carbaguanine + 2 NADPH + 3 H(+)</text>
        <dbReference type="Rhea" id="RHEA:13409"/>
        <dbReference type="ChEBI" id="CHEBI:15378"/>
        <dbReference type="ChEBI" id="CHEBI:45075"/>
        <dbReference type="ChEBI" id="CHEBI:57783"/>
        <dbReference type="ChEBI" id="CHEBI:58349"/>
        <dbReference type="ChEBI" id="CHEBI:58703"/>
        <dbReference type="EC" id="1.7.1.13"/>
    </reaction>
</comment>
<dbReference type="EMBL" id="JMIU01000001">
    <property type="protein sequence ID" value="KDN96128.1"/>
    <property type="molecule type" value="Genomic_DNA"/>
</dbReference>
<dbReference type="Proteomes" id="UP000027341">
    <property type="component" value="Unassembled WGS sequence"/>
</dbReference>
<keyword evidence="4 5" id="KW-0560">Oxidoreductase</keyword>
<dbReference type="STRING" id="28885.EI16_07515"/>
<comment type="caution">
    <text evidence="7">The sequence shown here is derived from an EMBL/GenBank/DDBJ whole genome shotgun (WGS) entry which is preliminary data.</text>
</comment>
<dbReference type="RefSeq" id="WP_029911625.1">
    <property type="nucleotide sequence ID" value="NZ_AP020335.1"/>
</dbReference>
<feature type="domain" description="NADPH-dependent 7-cyano-7-deazaguanine reductase N-terminal" evidence="6">
    <location>
        <begin position="23"/>
        <end position="132"/>
    </location>
</feature>
<comment type="subunit">
    <text evidence="5">Homodimer.</text>
</comment>
<dbReference type="NCBIfam" id="TIGR03138">
    <property type="entry name" value="QueF"/>
    <property type="match status" value="1"/>
</dbReference>
<feature type="binding site" evidence="5">
    <location>
        <begin position="227"/>
        <end position="228"/>
    </location>
    <ligand>
        <name>substrate</name>
    </ligand>
</feature>
<evidence type="ECO:0000256" key="1">
    <source>
        <dbReference type="ARBA" id="ARBA00022490"/>
    </source>
</evidence>
<comment type="function">
    <text evidence="5">Catalyzes the NADPH-dependent reduction of 7-cyano-7-deazaguanine (preQ0) to 7-aminomethyl-7-deazaguanine (preQ1).</text>
</comment>
<dbReference type="PANTHER" id="PTHR34354:SF1">
    <property type="entry name" value="NADPH-DEPENDENT 7-CYANO-7-DEAZAGUANINE REDUCTASE"/>
    <property type="match status" value="1"/>
</dbReference>
<feature type="binding site" evidence="5">
    <location>
        <begin position="92"/>
        <end position="93"/>
    </location>
    <ligand>
        <name>NADPH</name>
        <dbReference type="ChEBI" id="CHEBI:57783"/>
    </ligand>
</feature>
<protein>
    <recommendedName>
        <fullName evidence="5">NADPH-dependent 7-cyano-7-deazaguanine reductase</fullName>
        <ecNumber evidence="5">1.7.1.13</ecNumber>
    </recommendedName>
    <alternativeName>
        <fullName evidence="5">7-cyano-7-carbaguanine reductase</fullName>
    </alternativeName>
    <alternativeName>
        <fullName evidence="5">NADPH-dependent nitrile oxidoreductase</fullName>
    </alternativeName>
    <alternativeName>
        <fullName evidence="5">PreQ(0) reductase</fullName>
    </alternativeName>
</protein>
<dbReference type="Pfam" id="PF14819">
    <property type="entry name" value="QueF_N"/>
    <property type="match status" value="1"/>
</dbReference>
<proteinExistence type="inferred from homology"/>